<evidence type="ECO:0000313" key="2">
    <source>
        <dbReference type="EMBL" id="QUC23401.1"/>
    </source>
</evidence>
<sequence length="84" mass="8831">MKTCSLAALAAFAASALAAPLADDASLAANRAKRTMPSSYCTIGAINQCADIVNPYLSSCPDCIRSLGGECSTWSFEYINNTWC</sequence>
<reference evidence="2" key="1">
    <citation type="submission" date="2020-03" db="EMBL/GenBank/DDBJ databases">
        <title>A mixture of massive structural variations and highly conserved coding sequences in Ustilaginoidea virens genome.</title>
        <authorList>
            <person name="Zhang K."/>
            <person name="Zhao Z."/>
            <person name="Zhang Z."/>
            <person name="Li Y."/>
            <person name="Hsiang T."/>
            <person name="Sun W."/>
        </authorList>
    </citation>
    <scope>NUCLEOTIDE SEQUENCE</scope>
    <source>
        <strain evidence="2">UV-8b</strain>
    </source>
</reference>
<dbReference type="Proteomes" id="UP000027002">
    <property type="component" value="Chromosome 6"/>
</dbReference>
<protein>
    <submittedName>
        <fullName evidence="2">Uncharacterized protein</fullName>
    </submittedName>
</protein>
<evidence type="ECO:0000256" key="1">
    <source>
        <dbReference type="SAM" id="SignalP"/>
    </source>
</evidence>
<organism evidence="2 3">
    <name type="scientific">Ustilaginoidea virens</name>
    <name type="common">Rice false smut fungus</name>
    <name type="synonym">Villosiclava virens</name>
    <dbReference type="NCBI Taxonomy" id="1159556"/>
    <lineage>
        <taxon>Eukaryota</taxon>
        <taxon>Fungi</taxon>
        <taxon>Dikarya</taxon>
        <taxon>Ascomycota</taxon>
        <taxon>Pezizomycotina</taxon>
        <taxon>Sordariomycetes</taxon>
        <taxon>Hypocreomycetidae</taxon>
        <taxon>Hypocreales</taxon>
        <taxon>Clavicipitaceae</taxon>
        <taxon>Ustilaginoidea</taxon>
    </lineage>
</organism>
<feature type="chain" id="PRO_5034960805" evidence="1">
    <location>
        <begin position="19"/>
        <end position="84"/>
    </location>
</feature>
<dbReference type="KEGG" id="uvi:66068419"/>
<dbReference type="EMBL" id="CP072758">
    <property type="protein sequence ID" value="QUC23401.1"/>
    <property type="molecule type" value="Genomic_DNA"/>
</dbReference>
<name>A0A8E5MKT1_USTVR</name>
<dbReference type="RefSeq" id="XP_043001074.1">
    <property type="nucleotide sequence ID" value="XM_043145139.1"/>
</dbReference>
<keyword evidence="3" id="KW-1185">Reference proteome</keyword>
<proteinExistence type="predicted"/>
<keyword evidence="1" id="KW-0732">Signal</keyword>
<gene>
    <name evidence="2" type="ORF">UV8b_07642</name>
</gene>
<dbReference type="AlphaFoldDB" id="A0A8E5MKT1"/>
<accession>A0A8E5MKT1</accession>
<feature type="signal peptide" evidence="1">
    <location>
        <begin position="1"/>
        <end position="18"/>
    </location>
</feature>
<evidence type="ECO:0000313" key="3">
    <source>
        <dbReference type="Proteomes" id="UP000027002"/>
    </source>
</evidence>
<dbReference type="GeneID" id="66068419"/>